<gene>
    <name evidence="1" type="ORF">METZ01_LOCUS328953</name>
</gene>
<name>A0A382PRW7_9ZZZZ</name>
<protein>
    <submittedName>
        <fullName evidence="1">Uncharacterized protein</fullName>
    </submittedName>
</protein>
<proteinExistence type="predicted"/>
<reference evidence="1" key="1">
    <citation type="submission" date="2018-05" db="EMBL/GenBank/DDBJ databases">
        <authorList>
            <person name="Lanie J.A."/>
            <person name="Ng W.-L."/>
            <person name="Kazmierczak K.M."/>
            <person name="Andrzejewski T.M."/>
            <person name="Davidsen T.M."/>
            <person name="Wayne K.J."/>
            <person name="Tettelin H."/>
            <person name="Glass J.I."/>
            <person name="Rusch D."/>
            <person name="Podicherti R."/>
            <person name="Tsui H.-C.T."/>
            <person name="Winkler M.E."/>
        </authorList>
    </citation>
    <scope>NUCLEOTIDE SEQUENCE</scope>
</reference>
<evidence type="ECO:0000313" key="1">
    <source>
        <dbReference type="EMBL" id="SVC76099.1"/>
    </source>
</evidence>
<accession>A0A382PRW7</accession>
<dbReference type="AlphaFoldDB" id="A0A382PRW7"/>
<feature type="non-terminal residue" evidence="1">
    <location>
        <position position="61"/>
    </location>
</feature>
<dbReference type="EMBL" id="UINC01109342">
    <property type="protein sequence ID" value="SVC76099.1"/>
    <property type="molecule type" value="Genomic_DNA"/>
</dbReference>
<sequence length="61" mass="6459">MKLTAVLVLIFCILNACGPSISPVDSAVQDKILYIGNGTEPKDLDPHVVTGVPESHILMAL</sequence>
<organism evidence="1">
    <name type="scientific">marine metagenome</name>
    <dbReference type="NCBI Taxonomy" id="408172"/>
    <lineage>
        <taxon>unclassified sequences</taxon>
        <taxon>metagenomes</taxon>
        <taxon>ecological metagenomes</taxon>
    </lineage>
</organism>